<accession>A0A078AES2</accession>
<keyword evidence="2" id="KW-1185">Reference proteome</keyword>
<reference evidence="1 2" key="1">
    <citation type="submission" date="2014-06" db="EMBL/GenBank/DDBJ databases">
        <authorList>
            <person name="Swart Estienne"/>
        </authorList>
    </citation>
    <scope>NUCLEOTIDE SEQUENCE [LARGE SCALE GENOMIC DNA]</scope>
    <source>
        <strain evidence="1 2">130c</strain>
    </source>
</reference>
<evidence type="ECO:0000313" key="1">
    <source>
        <dbReference type="EMBL" id="CDW79997.1"/>
    </source>
</evidence>
<organism evidence="1 2">
    <name type="scientific">Stylonychia lemnae</name>
    <name type="common">Ciliate</name>
    <dbReference type="NCBI Taxonomy" id="5949"/>
    <lineage>
        <taxon>Eukaryota</taxon>
        <taxon>Sar</taxon>
        <taxon>Alveolata</taxon>
        <taxon>Ciliophora</taxon>
        <taxon>Intramacronucleata</taxon>
        <taxon>Spirotrichea</taxon>
        <taxon>Stichotrichia</taxon>
        <taxon>Sporadotrichida</taxon>
        <taxon>Oxytrichidae</taxon>
        <taxon>Stylonychinae</taxon>
        <taxon>Stylonychia</taxon>
    </lineage>
</organism>
<dbReference type="AlphaFoldDB" id="A0A078AES2"/>
<dbReference type="InParanoid" id="A0A078AES2"/>
<dbReference type="EMBL" id="CCKQ01008535">
    <property type="protein sequence ID" value="CDW79997.1"/>
    <property type="molecule type" value="Genomic_DNA"/>
</dbReference>
<dbReference type="Proteomes" id="UP000039865">
    <property type="component" value="Unassembled WGS sequence"/>
</dbReference>
<gene>
    <name evidence="1" type="primary">Contig629.g694</name>
    <name evidence="1" type="ORF">STYLEM_8989</name>
</gene>
<proteinExistence type="predicted"/>
<name>A0A078AES2_STYLE</name>
<sequence length="215" mass="24367">MFIHSHLSSLFTYNSLLPSQQGGLIPFISRASITQGITKYLNSNKGWRLSESRNGCYKEQKYIIADISTKTEMRLILTLALLAISSTDSRFRQDGWTLNDALSGQGLWIHYCTLQRLKIQSTNTTVKAKVSVQNKNIKVKLKGIRRLRLTVPSIKLLRYLMTFTDSGLLVSNIKPNNLNISPKTQPRQYNPGGVVILGSHFKKSLSTRYYSTILR</sequence>
<protein>
    <submittedName>
        <fullName evidence="1">Uncharacterized protein</fullName>
    </submittedName>
</protein>
<evidence type="ECO:0000313" key="2">
    <source>
        <dbReference type="Proteomes" id="UP000039865"/>
    </source>
</evidence>